<sequence>MPQMAPLSWLFLFSLFSLTLILFSLMNYFLPVAQAPSKTTSSFGLTPLSWKW</sequence>
<protein>
    <recommendedName>
        <fullName evidence="12">ATP synthase complex subunit 8</fullName>
    </recommendedName>
</protein>
<geneLocation type="mitochondrion" evidence="13"/>
<dbReference type="GO" id="GO:0031966">
    <property type="term" value="C:mitochondrial membrane"/>
    <property type="evidence" value="ECO:0007669"/>
    <property type="project" value="UniProtKB-SubCell"/>
</dbReference>
<evidence type="ECO:0000256" key="3">
    <source>
        <dbReference type="ARBA" id="ARBA00011291"/>
    </source>
</evidence>
<evidence type="ECO:0000256" key="9">
    <source>
        <dbReference type="ARBA" id="ARBA00023065"/>
    </source>
</evidence>
<evidence type="ECO:0000256" key="7">
    <source>
        <dbReference type="ARBA" id="ARBA00022781"/>
    </source>
</evidence>
<dbReference type="Pfam" id="PF00895">
    <property type="entry name" value="ATP-synt_8"/>
    <property type="match status" value="1"/>
</dbReference>
<comment type="similarity">
    <text evidence="2 12">Belongs to the ATPase protein 8 family.</text>
</comment>
<evidence type="ECO:0000256" key="2">
    <source>
        <dbReference type="ARBA" id="ARBA00008892"/>
    </source>
</evidence>
<accession>A0A0A0RV21</accession>
<keyword evidence="8" id="KW-1133">Transmembrane helix</keyword>
<keyword evidence="11" id="KW-0472">Membrane</keyword>
<comment type="subunit">
    <text evidence="3">F-type ATPases have 2 components, CF(1) - the catalytic core - and CF(0) - the membrane proton channel.</text>
</comment>
<keyword evidence="7 12" id="KW-0375">Hydrogen ion transport</keyword>
<evidence type="ECO:0000256" key="12">
    <source>
        <dbReference type="RuleBase" id="RU003661"/>
    </source>
</evidence>
<evidence type="ECO:0000313" key="13">
    <source>
        <dbReference type="EMBL" id="AIW06200.1"/>
    </source>
</evidence>
<keyword evidence="9 12" id="KW-0406">Ion transport</keyword>
<comment type="subcellular location">
    <subcellularLocation>
        <location evidence="1 12">Mitochondrion membrane</location>
        <topology evidence="1 12">Single-pass membrane protein</topology>
    </subcellularLocation>
</comment>
<gene>
    <name evidence="13" type="primary">ATP8</name>
</gene>
<dbReference type="InterPro" id="IPR001421">
    <property type="entry name" value="ATP8_metazoa"/>
</dbReference>
<evidence type="ECO:0000256" key="5">
    <source>
        <dbReference type="ARBA" id="ARBA00022547"/>
    </source>
</evidence>
<evidence type="ECO:0000256" key="8">
    <source>
        <dbReference type="ARBA" id="ARBA00022989"/>
    </source>
</evidence>
<evidence type="ECO:0000256" key="4">
    <source>
        <dbReference type="ARBA" id="ARBA00022448"/>
    </source>
</evidence>
<dbReference type="GO" id="GO:0015986">
    <property type="term" value="P:proton motive force-driven ATP synthesis"/>
    <property type="evidence" value="ECO:0007669"/>
    <property type="project" value="InterPro"/>
</dbReference>
<dbReference type="AlphaFoldDB" id="A0A0A0RV21"/>
<evidence type="ECO:0000256" key="10">
    <source>
        <dbReference type="ARBA" id="ARBA00023128"/>
    </source>
</evidence>
<evidence type="ECO:0000256" key="6">
    <source>
        <dbReference type="ARBA" id="ARBA00022692"/>
    </source>
</evidence>
<evidence type="ECO:0000256" key="1">
    <source>
        <dbReference type="ARBA" id="ARBA00004304"/>
    </source>
</evidence>
<reference evidence="13" key="1">
    <citation type="journal article" date="2014" name="Nucleic Acids Res.">
        <title>Multiplex sequencing of pooled mitochondrial genomes-a crucial step toward biodiversity analysis using mito-metagenomics.</title>
        <authorList>
            <person name="Tang M."/>
            <person name="Tan M."/>
            <person name="Meng G."/>
            <person name="Yang S."/>
            <person name="Su X."/>
            <person name="Liu S."/>
            <person name="Song W."/>
            <person name="Li Y."/>
            <person name="Wu Q."/>
            <person name="Zhang A."/>
            <person name="Zhou X."/>
        </authorList>
    </citation>
    <scope>NUCLEOTIDE SEQUENCE</scope>
    <source>
        <strain evidence="13">CL141</strain>
    </source>
</reference>
<dbReference type="GO" id="GO:0045259">
    <property type="term" value="C:proton-transporting ATP synthase complex"/>
    <property type="evidence" value="ECO:0007669"/>
    <property type="project" value="UniProtKB-KW"/>
</dbReference>
<dbReference type="GO" id="GO:0015078">
    <property type="term" value="F:proton transmembrane transporter activity"/>
    <property type="evidence" value="ECO:0007669"/>
    <property type="project" value="InterPro"/>
</dbReference>
<keyword evidence="10 12" id="KW-0496">Mitochondrion</keyword>
<name>A0A0A0RV21_9INSE</name>
<organism evidence="13">
    <name type="scientific">Ameletus sp. 1 MT-2014</name>
    <dbReference type="NCBI Taxonomy" id="1560007"/>
    <lineage>
        <taxon>Eukaryota</taxon>
        <taxon>Metazoa</taxon>
        <taxon>Ecdysozoa</taxon>
        <taxon>Arthropoda</taxon>
        <taxon>Hexapoda</taxon>
        <taxon>Insecta</taxon>
        <taxon>Pterygota</taxon>
        <taxon>Palaeoptera</taxon>
        <taxon>Ephemeroptera</taxon>
        <taxon>Pisciforma</taxon>
        <taxon>Ameletidae</taxon>
        <taxon>Ameletus</taxon>
    </lineage>
</organism>
<keyword evidence="5 12" id="KW-0138">CF(0)</keyword>
<keyword evidence="6 12" id="KW-0812">Transmembrane</keyword>
<keyword evidence="4 12" id="KW-0813">Transport</keyword>
<proteinExistence type="inferred from homology"/>
<evidence type="ECO:0000256" key="11">
    <source>
        <dbReference type="ARBA" id="ARBA00023136"/>
    </source>
</evidence>
<dbReference type="EMBL" id="KM244682">
    <property type="protein sequence ID" value="AIW06200.1"/>
    <property type="molecule type" value="Genomic_DNA"/>
</dbReference>